<dbReference type="EMBL" id="AP014685">
    <property type="protein sequence ID" value="BAR59147.1"/>
    <property type="molecule type" value="Genomic_DNA"/>
</dbReference>
<proteinExistence type="predicted"/>
<evidence type="ECO:0000313" key="1">
    <source>
        <dbReference type="EMBL" id="BAR59147.1"/>
    </source>
</evidence>
<dbReference type="AlphaFoldDB" id="A0A0E4FX90"/>
<gene>
    <name evidence="1" type="ORF">NK6_5992</name>
</gene>
<dbReference type="Proteomes" id="UP000063308">
    <property type="component" value="Chromosome"/>
</dbReference>
<reference evidence="1 2" key="1">
    <citation type="submission" date="2014-11" db="EMBL/GenBank/DDBJ databases">
        <title>Symbiosis island explosion on the genome of extra-slow-growing strains of soybean bradyrhizobia with massive insertion sequences.</title>
        <authorList>
            <person name="Iida T."/>
            <person name="Minamisawa K."/>
        </authorList>
    </citation>
    <scope>NUCLEOTIDE SEQUENCE [LARGE SCALE GENOMIC DNA]</scope>
    <source>
        <strain evidence="1 2">NK6</strain>
    </source>
</reference>
<name>A0A0E4FX90_9BRAD</name>
<sequence>MTKKTTELDNVKKATAIMFAALVKSLEDTAPGLNEGFVVNLDTAYTKIREDSDDLNALETISWTRSMITGFDIVSGQTKPFFD</sequence>
<organism evidence="1 2">
    <name type="scientific">Bradyrhizobium diazoefficiens</name>
    <dbReference type="NCBI Taxonomy" id="1355477"/>
    <lineage>
        <taxon>Bacteria</taxon>
        <taxon>Pseudomonadati</taxon>
        <taxon>Pseudomonadota</taxon>
        <taxon>Alphaproteobacteria</taxon>
        <taxon>Hyphomicrobiales</taxon>
        <taxon>Nitrobacteraceae</taxon>
        <taxon>Bradyrhizobium</taxon>
    </lineage>
</organism>
<protein>
    <submittedName>
        <fullName evidence="1">Uncharacterized protein</fullName>
    </submittedName>
</protein>
<accession>A0A0E4FX90</accession>
<evidence type="ECO:0000313" key="2">
    <source>
        <dbReference type="Proteomes" id="UP000063308"/>
    </source>
</evidence>
<dbReference type="RefSeq" id="WP_060910677.1">
    <property type="nucleotide sequence ID" value="NZ_CP126038.1"/>
</dbReference>